<organism evidence="1 2">
    <name type="scientific">Durusdinium trenchii</name>
    <dbReference type="NCBI Taxonomy" id="1381693"/>
    <lineage>
        <taxon>Eukaryota</taxon>
        <taxon>Sar</taxon>
        <taxon>Alveolata</taxon>
        <taxon>Dinophyceae</taxon>
        <taxon>Suessiales</taxon>
        <taxon>Symbiodiniaceae</taxon>
        <taxon>Durusdinium</taxon>
    </lineage>
</organism>
<dbReference type="PROSITE" id="PS51471">
    <property type="entry name" value="FE2OG_OXY"/>
    <property type="match status" value="1"/>
</dbReference>
<dbReference type="InterPro" id="IPR045054">
    <property type="entry name" value="P4HA-like"/>
</dbReference>
<dbReference type="Proteomes" id="UP001642484">
    <property type="component" value="Unassembled WGS sequence"/>
</dbReference>
<dbReference type="Gene3D" id="2.60.120.620">
    <property type="entry name" value="q2cbj1_9rhob like domain"/>
    <property type="match status" value="1"/>
</dbReference>
<dbReference type="SMART" id="SM00702">
    <property type="entry name" value="P4Hc"/>
    <property type="match status" value="1"/>
</dbReference>
<dbReference type="Pfam" id="PF13640">
    <property type="entry name" value="2OG-FeII_Oxy_3"/>
    <property type="match status" value="1"/>
</dbReference>
<dbReference type="PANTHER" id="PTHR10869">
    <property type="entry name" value="PROLYL 4-HYDROXYLASE ALPHA SUBUNIT"/>
    <property type="match status" value="1"/>
</dbReference>
<dbReference type="EMBL" id="CAXAMN010021962">
    <property type="protein sequence ID" value="CAK9064919.1"/>
    <property type="molecule type" value="Genomic_DNA"/>
</dbReference>
<comment type="caution">
    <text evidence="1">The sequence shown here is derived from an EMBL/GenBank/DDBJ whole genome shotgun (WGS) entry which is preliminary data.</text>
</comment>
<proteinExistence type="predicted"/>
<keyword evidence="2" id="KW-1185">Reference proteome</keyword>
<evidence type="ECO:0000313" key="2">
    <source>
        <dbReference type="Proteomes" id="UP001642484"/>
    </source>
</evidence>
<dbReference type="InterPro" id="IPR006620">
    <property type="entry name" value="Pro_4_hyd_alph"/>
</dbReference>
<protein>
    <submittedName>
        <fullName evidence="1">Uncharacterized protein</fullName>
    </submittedName>
</protein>
<reference evidence="1 2" key="1">
    <citation type="submission" date="2024-02" db="EMBL/GenBank/DDBJ databases">
        <authorList>
            <person name="Chen Y."/>
            <person name="Shah S."/>
            <person name="Dougan E. K."/>
            <person name="Thang M."/>
            <person name="Chan C."/>
        </authorList>
    </citation>
    <scope>NUCLEOTIDE SEQUENCE [LARGE SCALE GENOMIC DNA]</scope>
</reference>
<accession>A0ABP0NMZ2</accession>
<dbReference type="PANTHER" id="PTHR10869:SF246">
    <property type="entry name" value="TRANSMEMBRANE PROLYL 4-HYDROXYLASE"/>
    <property type="match status" value="1"/>
</dbReference>
<dbReference type="InterPro" id="IPR005123">
    <property type="entry name" value="Oxoglu/Fe-dep_dioxygenase_dom"/>
</dbReference>
<gene>
    <name evidence="1" type="ORF">CCMP2556_LOCUS31916</name>
</gene>
<dbReference type="InterPro" id="IPR044862">
    <property type="entry name" value="Pro_4_hyd_alph_FE2OG_OXY"/>
</dbReference>
<sequence length="330" mass="36599">MYLGSIAMSLNLPTRAVPGAATVVFEPPSRWHSRVCQQTAGKALRDVTLLAGTSAVWHHWRRCRKQRATATTACGVISDAAVMQRLTKEDEPEIHLGKGLFGASQLQELISLCDARHGFAASVQRRKDGEVVVDQHRTSSSCPMLWPLMTPPDRLQMLRDAGNVALAEQIEQELRAVQAVQRRCAQVIGVEQERIEPLQLVKYLPGQYYSPHMDTHEEPERKSSYAGEQRTHTMLVFLSDVPESDGGGHLHFPRLGLHIQPHLGDAVLWRNLTEDGQPDLRVLHEGVAPKSCEKLAMNVWVADRPFSLSAIQAWQASSSSAKPAASQFLD</sequence>
<evidence type="ECO:0000313" key="1">
    <source>
        <dbReference type="EMBL" id="CAK9064919.1"/>
    </source>
</evidence>
<name>A0ABP0NMZ2_9DINO</name>